<gene>
    <name evidence="5" type="ORF">SAMN05421842_1185</name>
</gene>
<dbReference type="PANTHER" id="PTHR43792">
    <property type="entry name" value="GNAT FAMILY, PUTATIVE (AFU_ORTHOLOGUE AFUA_3G00765)-RELATED-RELATED"/>
    <property type="match status" value="1"/>
</dbReference>
<name>A0A1I1P510_9CLOT</name>
<dbReference type="OrthoDB" id="9801656at2"/>
<evidence type="ECO:0000256" key="1">
    <source>
        <dbReference type="ARBA" id="ARBA00022679"/>
    </source>
</evidence>
<dbReference type="PANTHER" id="PTHR43792:SF8">
    <property type="entry name" value="[RIBOSOMAL PROTEIN US5]-ALANINE N-ACETYLTRANSFERASE"/>
    <property type="match status" value="1"/>
</dbReference>
<dbReference type="InterPro" id="IPR000182">
    <property type="entry name" value="GNAT_dom"/>
</dbReference>
<accession>A0A1I1P510</accession>
<organism evidence="5 6">
    <name type="scientific">Clostridium uliginosum</name>
    <dbReference type="NCBI Taxonomy" id="119641"/>
    <lineage>
        <taxon>Bacteria</taxon>
        <taxon>Bacillati</taxon>
        <taxon>Bacillota</taxon>
        <taxon>Clostridia</taxon>
        <taxon>Eubacteriales</taxon>
        <taxon>Clostridiaceae</taxon>
        <taxon>Clostridium</taxon>
    </lineage>
</organism>
<evidence type="ECO:0000259" key="4">
    <source>
        <dbReference type="PROSITE" id="PS51186"/>
    </source>
</evidence>
<dbReference type="SUPFAM" id="SSF55729">
    <property type="entry name" value="Acyl-CoA N-acyltransferases (Nat)"/>
    <property type="match status" value="1"/>
</dbReference>
<dbReference type="Gene3D" id="3.40.630.30">
    <property type="match status" value="2"/>
</dbReference>
<evidence type="ECO:0000313" key="5">
    <source>
        <dbReference type="EMBL" id="SFD04919.1"/>
    </source>
</evidence>
<proteinExistence type="inferred from homology"/>
<dbReference type="GO" id="GO:0005737">
    <property type="term" value="C:cytoplasm"/>
    <property type="evidence" value="ECO:0007669"/>
    <property type="project" value="TreeGrafter"/>
</dbReference>
<keyword evidence="6" id="KW-1185">Reference proteome</keyword>
<dbReference type="InterPro" id="IPR051531">
    <property type="entry name" value="N-acetyltransferase"/>
</dbReference>
<comment type="similarity">
    <text evidence="3">Belongs to the acetyltransferase family. RimJ subfamily.</text>
</comment>
<sequence>MESNVMVKIQANKPSKTEYLVKDKDDIIIGRFNITELDGLSKRCNIKLKFYRGYKCDLLKDTLVLILKTIFKDLNIFKINIKIFERVDINPFLDLGFTLEGILSQNEYYNGEYLDELLLGITRKEYNQKTKYSFIELQGDNIILRNLTPGNAEELLEYYIKNKEHLAPFEPTRDNSFYTLEVQRNILNESYRQFLNGSSIEVGIFKEERFIGKLKLSSIVCGIFKSGILGYSIDKCEEGNGYMKEAVKLFLKYLFNEEDIHRVEASALVDNEKSKGVLKSCGFKELGINEKYLLINGKWSDHLTYYIIKEDFYKK</sequence>
<dbReference type="STRING" id="119641.SAMN05421842_1185"/>
<dbReference type="PROSITE" id="PS51186">
    <property type="entry name" value="GNAT"/>
    <property type="match status" value="1"/>
</dbReference>
<keyword evidence="2" id="KW-0012">Acyltransferase</keyword>
<dbReference type="GO" id="GO:0008999">
    <property type="term" value="F:protein-N-terminal-alanine acetyltransferase activity"/>
    <property type="evidence" value="ECO:0007669"/>
    <property type="project" value="TreeGrafter"/>
</dbReference>
<dbReference type="RefSeq" id="WP_090091970.1">
    <property type="nucleotide sequence ID" value="NZ_FOMG01000018.1"/>
</dbReference>
<evidence type="ECO:0000313" key="6">
    <source>
        <dbReference type="Proteomes" id="UP000199263"/>
    </source>
</evidence>
<dbReference type="AlphaFoldDB" id="A0A1I1P510"/>
<feature type="domain" description="N-acetyltransferase" evidence="4">
    <location>
        <begin position="142"/>
        <end position="306"/>
    </location>
</feature>
<evidence type="ECO:0000256" key="3">
    <source>
        <dbReference type="ARBA" id="ARBA00038502"/>
    </source>
</evidence>
<dbReference type="EMBL" id="FOMG01000018">
    <property type="protein sequence ID" value="SFD04919.1"/>
    <property type="molecule type" value="Genomic_DNA"/>
</dbReference>
<evidence type="ECO:0000256" key="2">
    <source>
        <dbReference type="ARBA" id="ARBA00023315"/>
    </source>
</evidence>
<keyword evidence="1 5" id="KW-0808">Transferase</keyword>
<dbReference type="InterPro" id="IPR016181">
    <property type="entry name" value="Acyl_CoA_acyltransferase"/>
</dbReference>
<reference evidence="5 6" key="1">
    <citation type="submission" date="2016-10" db="EMBL/GenBank/DDBJ databases">
        <authorList>
            <person name="de Groot N.N."/>
        </authorList>
    </citation>
    <scope>NUCLEOTIDE SEQUENCE [LARGE SCALE GENOMIC DNA]</scope>
    <source>
        <strain evidence="5 6">DSM 12992</strain>
    </source>
</reference>
<dbReference type="Pfam" id="PF13302">
    <property type="entry name" value="Acetyltransf_3"/>
    <property type="match status" value="1"/>
</dbReference>
<dbReference type="Proteomes" id="UP000199263">
    <property type="component" value="Unassembled WGS sequence"/>
</dbReference>
<protein>
    <submittedName>
        <fullName evidence="5">Ribosomal-protein-alanine N-acetyltransferase</fullName>
    </submittedName>
</protein>